<reference evidence="1 2" key="1">
    <citation type="submission" date="2015-01" db="EMBL/GenBank/DDBJ databases">
        <title>Evolution of Trichinella species and genotypes.</title>
        <authorList>
            <person name="Korhonen P.K."/>
            <person name="Edoardo P."/>
            <person name="Giuseppe L.R."/>
            <person name="Gasser R.B."/>
        </authorList>
    </citation>
    <scope>NUCLEOTIDE SEQUENCE [LARGE SCALE GENOMIC DNA]</scope>
    <source>
        <strain evidence="1">ISS1029</strain>
    </source>
</reference>
<sequence length="132" mass="14809">MDRYLKTGSMTPLFKCKDSELAIWKVWKCLDFQASNACSNSKKDLKRRPTWKPEICLPDMRLIPSCLLDGRRLSTTSMMAAWDNKIDLSSEIERDCTVDWPDSERKGGAANGRLAYGSTGSAIPDACSRLVN</sequence>
<keyword evidence="2" id="KW-1185">Reference proteome</keyword>
<evidence type="ECO:0000313" key="1">
    <source>
        <dbReference type="EMBL" id="KRZ16303.1"/>
    </source>
</evidence>
<name>A0A0V1I0M7_9BILA</name>
<dbReference type="EMBL" id="JYDP01000012">
    <property type="protein sequence ID" value="KRZ16303.1"/>
    <property type="molecule type" value="Genomic_DNA"/>
</dbReference>
<dbReference type="AlphaFoldDB" id="A0A0V1I0M7"/>
<organism evidence="1 2">
    <name type="scientific">Trichinella zimbabwensis</name>
    <dbReference type="NCBI Taxonomy" id="268475"/>
    <lineage>
        <taxon>Eukaryota</taxon>
        <taxon>Metazoa</taxon>
        <taxon>Ecdysozoa</taxon>
        <taxon>Nematoda</taxon>
        <taxon>Enoplea</taxon>
        <taxon>Dorylaimia</taxon>
        <taxon>Trichinellida</taxon>
        <taxon>Trichinellidae</taxon>
        <taxon>Trichinella</taxon>
    </lineage>
</organism>
<evidence type="ECO:0000313" key="2">
    <source>
        <dbReference type="Proteomes" id="UP000055024"/>
    </source>
</evidence>
<dbReference type="Proteomes" id="UP000055024">
    <property type="component" value="Unassembled WGS sequence"/>
</dbReference>
<dbReference type="OrthoDB" id="10621920at2759"/>
<protein>
    <submittedName>
        <fullName evidence="1">Uncharacterized protein</fullName>
    </submittedName>
</protein>
<accession>A0A0V1I0M7</accession>
<proteinExistence type="predicted"/>
<comment type="caution">
    <text evidence="1">The sequence shown here is derived from an EMBL/GenBank/DDBJ whole genome shotgun (WGS) entry which is preliminary data.</text>
</comment>
<gene>
    <name evidence="1" type="ORF">T11_4115</name>
</gene>